<dbReference type="InterPro" id="IPR036612">
    <property type="entry name" value="KH_dom_type_1_sf"/>
</dbReference>
<evidence type="ECO:0000256" key="8">
    <source>
        <dbReference type="HAMAP-Rule" id="MF_01595"/>
    </source>
</evidence>
<keyword evidence="3 8" id="KW-0808">Transferase</keyword>
<evidence type="ECO:0000256" key="2">
    <source>
        <dbReference type="ARBA" id="ARBA00022490"/>
    </source>
</evidence>
<dbReference type="SMART" id="SM00322">
    <property type="entry name" value="KH"/>
    <property type="match status" value="1"/>
</dbReference>
<dbReference type="SUPFAM" id="SSF54211">
    <property type="entry name" value="Ribosomal protein S5 domain 2-like"/>
    <property type="match status" value="2"/>
</dbReference>
<dbReference type="InterPro" id="IPR020568">
    <property type="entry name" value="Ribosomal_Su5_D2-typ_SF"/>
</dbReference>
<feature type="binding site" evidence="8">
    <location>
        <position position="482"/>
    </location>
    <ligand>
        <name>Mg(2+)</name>
        <dbReference type="ChEBI" id="CHEBI:18420"/>
    </ligand>
</feature>
<evidence type="ECO:0000256" key="7">
    <source>
        <dbReference type="ARBA" id="ARBA00022884"/>
    </source>
</evidence>
<dbReference type="InterPro" id="IPR036456">
    <property type="entry name" value="PNPase_PH_RNA-bd_sf"/>
</dbReference>
<dbReference type="InterPro" id="IPR004087">
    <property type="entry name" value="KH_dom"/>
</dbReference>
<dbReference type="Pfam" id="PF03725">
    <property type="entry name" value="RNase_PH_C"/>
    <property type="match status" value="1"/>
</dbReference>
<dbReference type="PANTHER" id="PTHR11252">
    <property type="entry name" value="POLYRIBONUCLEOTIDE NUCLEOTIDYLTRANSFERASE"/>
    <property type="match status" value="1"/>
</dbReference>
<dbReference type="Pfam" id="PF00013">
    <property type="entry name" value="KH_1"/>
    <property type="match status" value="1"/>
</dbReference>
<comment type="cofactor">
    <cofactor evidence="8">
        <name>Mg(2+)</name>
        <dbReference type="ChEBI" id="CHEBI:18420"/>
    </cofactor>
</comment>
<accession>A0A2M7APP4</accession>
<dbReference type="InterPro" id="IPR015847">
    <property type="entry name" value="ExoRNase_PH_dom2"/>
</dbReference>
<dbReference type="InterPro" id="IPR036345">
    <property type="entry name" value="ExoRNase_PH_dom2_sf"/>
</dbReference>
<dbReference type="EC" id="2.7.7.8" evidence="8"/>
<dbReference type="GO" id="GO:0005829">
    <property type="term" value="C:cytosol"/>
    <property type="evidence" value="ECO:0007669"/>
    <property type="project" value="TreeGrafter"/>
</dbReference>
<evidence type="ECO:0000313" key="12">
    <source>
        <dbReference type="Proteomes" id="UP000229916"/>
    </source>
</evidence>
<dbReference type="Proteomes" id="UP000229916">
    <property type="component" value="Unassembled WGS sequence"/>
</dbReference>
<evidence type="ECO:0000313" key="11">
    <source>
        <dbReference type="EMBL" id="PIU69347.1"/>
    </source>
</evidence>
<evidence type="ECO:0000256" key="4">
    <source>
        <dbReference type="ARBA" id="ARBA00022695"/>
    </source>
</evidence>
<dbReference type="EMBL" id="PEWD01000004">
    <property type="protein sequence ID" value="PIU69347.1"/>
    <property type="molecule type" value="Genomic_DNA"/>
</dbReference>
<evidence type="ECO:0000256" key="3">
    <source>
        <dbReference type="ARBA" id="ARBA00022679"/>
    </source>
</evidence>
<dbReference type="Pfam" id="PF01138">
    <property type="entry name" value="RNase_PH"/>
    <property type="match status" value="2"/>
</dbReference>
<proteinExistence type="inferred from homology"/>
<dbReference type="PIRSF" id="PIRSF005499">
    <property type="entry name" value="PNPase"/>
    <property type="match status" value="1"/>
</dbReference>
<dbReference type="SUPFAM" id="SSF55666">
    <property type="entry name" value="Ribonuclease PH domain 2-like"/>
    <property type="match status" value="2"/>
</dbReference>
<keyword evidence="4 8" id="KW-0548">Nucleotidyltransferase</keyword>
<dbReference type="InterPro" id="IPR012340">
    <property type="entry name" value="NA-bd_OB-fold"/>
</dbReference>
<evidence type="ECO:0000256" key="1">
    <source>
        <dbReference type="ARBA" id="ARBA00007404"/>
    </source>
</evidence>
<dbReference type="GO" id="GO:0000175">
    <property type="term" value="F:3'-5'-RNA exonuclease activity"/>
    <property type="evidence" value="ECO:0007669"/>
    <property type="project" value="TreeGrafter"/>
</dbReference>
<organism evidence="11 12">
    <name type="scientific">candidate division WWE3 bacterium CG06_land_8_20_14_3_00_42_16</name>
    <dbReference type="NCBI Taxonomy" id="1975083"/>
    <lineage>
        <taxon>Bacteria</taxon>
        <taxon>Katanobacteria</taxon>
    </lineage>
</organism>
<comment type="caution">
    <text evidence="11">The sequence shown here is derived from an EMBL/GenBank/DDBJ whole genome shotgun (WGS) entry which is preliminary data.</text>
</comment>
<dbReference type="GO" id="GO:0006396">
    <property type="term" value="P:RNA processing"/>
    <property type="evidence" value="ECO:0007669"/>
    <property type="project" value="InterPro"/>
</dbReference>
<keyword evidence="6 8" id="KW-0460">Magnesium</keyword>
<evidence type="ECO:0000259" key="10">
    <source>
        <dbReference type="PROSITE" id="PS50126"/>
    </source>
</evidence>
<dbReference type="InterPro" id="IPR004088">
    <property type="entry name" value="KH_dom_type_1"/>
</dbReference>
<dbReference type="GO" id="GO:0006402">
    <property type="term" value="P:mRNA catabolic process"/>
    <property type="evidence" value="ECO:0007669"/>
    <property type="project" value="UniProtKB-UniRule"/>
</dbReference>
<dbReference type="Gene3D" id="2.40.50.140">
    <property type="entry name" value="Nucleic acid-binding proteins"/>
    <property type="match status" value="1"/>
</dbReference>
<dbReference type="CDD" id="cd11364">
    <property type="entry name" value="RNase_PH_PNPase_2"/>
    <property type="match status" value="1"/>
</dbReference>
<comment type="function">
    <text evidence="8">Involved in mRNA degradation. Catalyzes the phosphorolysis of single-stranded polyribonucleotides processively in the 3'- to 5'-direction.</text>
</comment>
<sequence length="718" mass="79382">MNKIVQEIEIGNRKLSLETGFLAQQANGAVLGRYGDTVVLATVCSAPAKESLGYFPLSVEYEERLYAGGKIKTSRFIKREGRPSDNAILNARLIDRSIRPLFPKDYLKEVQVIVTILSVDQENDPDVVAAVATSAALSISDIPWAGPVSTVRVGLKDNQLVINPVNGELAKSSLNLVVSATKEAVVMIEAAAHEVSEEQMAEAIEYAKKENDKIVAVIEELAGAVGRTKEVYEVKQLDEKLKKEVLDYIQGNFTPDFFEIEKSDRKKEIETFKANLYAAFEGKLAKEEMDKLYEEVLKQKMRALILKEEKRVGGRKLDEIRQLYVEVGILPRTHGSALFQRGDTQILTIVTLGSTSLGQLIESMEGEETKRYMHHYNFPPYSVGEAKRMGFPSRREIGHGALAEKAVFPVIPGEEQFPYAVRVVSETLSSAGSTSMGSVCGSTLALMDAGVPLKSPVAGIAMGIIVENKDYKILSDIQDLEDFYGDMDFKVAGTDKGITALQLDVKTLSLTAKVLKEVLDQAKKGREFILQAMLKVLGQPRPELSVYAPRAEILKIDPKKIGEVIGPGGKIINRIIEATKTTIDIDDDGKVSITAEDSQNLEKAVAWIKGITEEIAPGMIFEGTVTRIMPFGAIVEFFPGKDGMVHISEIAPYRIQKVEDELSLGQKVKVKVLKVDDSGKIGLTLRLDRVENDETQRPNPRFEKRGNFVQKERSNKYR</sequence>
<dbReference type="NCBIfam" id="TIGR03591">
    <property type="entry name" value="polynuc_phos"/>
    <property type="match status" value="1"/>
</dbReference>
<evidence type="ECO:0000256" key="5">
    <source>
        <dbReference type="ARBA" id="ARBA00022723"/>
    </source>
</evidence>
<comment type="catalytic activity">
    <reaction evidence="8">
        <text>RNA(n+1) + phosphate = RNA(n) + a ribonucleoside 5'-diphosphate</text>
        <dbReference type="Rhea" id="RHEA:22096"/>
        <dbReference type="Rhea" id="RHEA-COMP:14527"/>
        <dbReference type="Rhea" id="RHEA-COMP:17342"/>
        <dbReference type="ChEBI" id="CHEBI:43474"/>
        <dbReference type="ChEBI" id="CHEBI:57930"/>
        <dbReference type="ChEBI" id="CHEBI:140395"/>
        <dbReference type="EC" id="2.7.7.8"/>
    </reaction>
</comment>
<comment type="similarity">
    <text evidence="1 8">Belongs to the polyribonucleotide nucleotidyltransferase family.</text>
</comment>
<dbReference type="Gene3D" id="3.30.230.70">
    <property type="entry name" value="GHMP Kinase, N-terminal domain"/>
    <property type="match status" value="2"/>
</dbReference>
<dbReference type="CDD" id="cd02393">
    <property type="entry name" value="KH-I_PNPase"/>
    <property type="match status" value="1"/>
</dbReference>
<dbReference type="FunFam" id="3.30.230.70:FF:000002">
    <property type="entry name" value="Polyribonucleotide nucleotidyltransferase"/>
    <property type="match status" value="1"/>
</dbReference>
<dbReference type="Gene3D" id="3.30.1370.10">
    <property type="entry name" value="K Homology domain, type 1"/>
    <property type="match status" value="1"/>
</dbReference>
<gene>
    <name evidence="8" type="primary">pnp</name>
    <name evidence="11" type="ORF">COS81_00225</name>
</gene>
<dbReference type="Pfam" id="PF00575">
    <property type="entry name" value="S1"/>
    <property type="match status" value="1"/>
</dbReference>
<name>A0A2M7APP4_UNCKA</name>
<dbReference type="InterPro" id="IPR001247">
    <property type="entry name" value="ExoRNase_PH_dom1"/>
</dbReference>
<dbReference type="PROSITE" id="PS50084">
    <property type="entry name" value="KH_TYPE_1"/>
    <property type="match status" value="1"/>
</dbReference>
<dbReference type="FunFam" id="3.30.230.70:FF:000001">
    <property type="entry name" value="Polyribonucleotide nucleotidyltransferase"/>
    <property type="match status" value="1"/>
</dbReference>
<dbReference type="FunFam" id="3.30.1370.10:FF:000001">
    <property type="entry name" value="Polyribonucleotide nucleotidyltransferase"/>
    <property type="match status" value="1"/>
</dbReference>
<dbReference type="SUPFAM" id="SSF54791">
    <property type="entry name" value="Eukaryotic type KH-domain (KH-domain type I)"/>
    <property type="match status" value="1"/>
</dbReference>
<keyword evidence="2 8" id="KW-0963">Cytoplasm</keyword>
<dbReference type="PROSITE" id="PS50126">
    <property type="entry name" value="S1"/>
    <property type="match status" value="1"/>
</dbReference>
<feature type="domain" description="S1 motif" evidence="10">
    <location>
        <begin position="618"/>
        <end position="686"/>
    </location>
</feature>
<dbReference type="PANTHER" id="PTHR11252:SF0">
    <property type="entry name" value="POLYRIBONUCLEOTIDE NUCLEOTIDYLTRANSFERASE 1, MITOCHONDRIAL"/>
    <property type="match status" value="1"/>
</dbReference>
<feature type="binding site" evidence="8">
    <location>
        <position position="488"/>
    </location>
    <ligand>
        <name>Mg(2+)</name>
        <dbReference type="ChEBI" id="CHEBI:18420"/>
    </ligand>
</feature>
<evidence type="ECO:0000256" key="6">
    <source>
        <dbReference type="ARBA" id="ARBA00022842"/>
    </source>
</evidence>
<dbReference type="GO" id="GO:0003723">
    <property type="term" value="F:RNA binding"/>
    <property type="evidence" value="ECO:0007669"/>
    <property type="project" value="UniProtKB-UniRule"/>
</dbReference>
<dbReference type="InterPro" id="IPR027408">
    <property type="entry name" value="PNPase/RNase_PH_dom_sf"/>
</dbReference>
<dbReference type="GO" id="GO:0000287">
    <property type="term" value="F:magnesium ion binding"/>
    <property type="evidence" value="ECO:0007669"/>
    <property type="project" value="UniProtKB-UniRule"/>
</dbReference>
<feature type="region of interest" description="Disordered" evidence="9">
    <location>
        <begin position="692"/>
        <end position="718"/>
    </location>
</feature>
<dbReference type="GO" id="GO:0004654">
    <property type="term" value="F:polyribonucleotide nucleotidyltransferase activity"/>
    <property type="evidence" value="ECO:0007669"/>
    <property type="project" value="UniProtKB-UniRule"/>
</dbReference>
<dbReference type="InterPro" id="IPR015848">
    <property type="entry name" value="PNPase_PH_RNA-bd_bac/org-type"/>
</dbReference>
<dbReference type="SUPFAM" id="SSF50249">
    <property type="entry name" value="Nucleic acid-binding proteins"/>
    <property type="match status" value="1"/>
</dbReference>
<dbReference type="SUPFAM" id="SSF46915">
    <property type="entry name" value="Polynucleotide phosphorylase/guanosine pentaphosphate synthase (PNPase/GPSI), domain 3"/>
    <property type="match status" value="1"/>
</dbReference>
<dbReference type="AlphaFoldDB" id="A0A2M7APP4"/>
<dbReference type="InterPro" id="IPR003029">
    <property type="entry name" value="S1_domain"/>
</dbReference>
<evidence type="ECO:0000256" key="9">
    <source>
        <dbReference type="SAM" id="MobiDB-lite"/>
    </source>
</evidence>
<keyword evidence="7 8" id="KW-0694">RNA-binding</keyword>
<reference evidence="12" key="1">
    <citation type="submission" date="2017-09" db="EMBL/GenBank/DDBJ databases">
        <title>Depth-based differentiation of microbial function through sediment-hosted aquifers and enrichment of novel symbionts in the deep terrestrial subsurface.</title>
        <authorList>
            <person name="Probst A.J."/>
            <person name="Ladd B."/>
            <person name="Jarett J.K."/>
            <person name="Geller-Mcgrath D.E."/>
            <person name="Sieber C.M.K."/>
            <person name="Emerson J.B."/>
            <person name="Anantharaman K."/>
            <person name="Thomas B.C."/>
            <person name="Malmstrom R."/>
            <person name="Stieglmeier M."/>
            <person name="Klingl A."/>
            <person name="Woyke T."/>
            <person name="Ryan C.M."/>
            <person name="Banfield J.F."/>
        </authorList>
    </citation>
    <scope>NUCLEOTIDE SEQUENCE [LARGE SCALE GENOMIC DNA]</scope>
</reference>
<dbReference type="NCBIfam" id="NF008805">
    <property type="entry name" value="PRK11824.1"/>
    <property type="match status" value="1"/>
</dbReference>
<protein>
    <recommendedName>
        <fullName evidence="8">Polyribonucleotide nucleotidyltransferase</fullName>
        <ecNumber evidence="8">2.7.7.8</ecNumber>
    </recommendedName>
    <alternativeName>
        <fullName evidence="8">Polynucleotide phosphorylase</fullName>
        <shortName evidence="8">PNPase</shortName>
    </alternativeName>
</protein>
<dbReference type="InterPro" id="IPR012162">
    <property type="entry name" value="PNPase"/>
</dbReference>
<comment type="subcellular location">
    <subcellularLocation>
        <location evidence="8">Cytoplasm</location>
    </subcellularLocation>
</comment>
<dbReference type="Pfam" id="PF03726">
    <property type="entry name" value="PNPase"/>
    <property type="match status" value="1"/>
</dbReference>
<dbReference type="SMART" id="SM00316">
    <property type="entry name" value="S1"/>
    <property type="match status" value="1"/>
</dbReference>
<keyword evidence="5 8" id="KW-0479">Metal-binding</keyword>
<dbReference type="HAMAP" id="MF_01595">
    <property type="entry name" value="PNPase"/>
    <property type="match status" value="1"/>
</dbReference>